<dbReference type="GeneID" id="117564217"/>
<dbReference type="Gene3D" id="1.20.1250.20">
    <property type="entry name" value="MFS general substrate transporter like domains"/>
    <property type="match status" value="1"/>
</dbReference>
<evidence type="ECO:0000256" key="2">
    <source>
        <dbReference type="ARBA" id="ARBA00022692"/>
    </source>
</evidence>
<dbReference type="PROSITE" id="PS50850">
    <property type="entry name" value="MFS"/>
    <property type="match status" value="1"/>
</dbReference>
<dbReference type="GO" id="GO:0016020">
    <property type="term" value="C:membrane"/>
    <property type="evidence" value="ECO:0007669"/>
    <property type="project" value="UniProtKB-SubCell"/>
</dbReference>
<evidence type="ECO:0000256" key="1">
    <source>
        <dbReference type="ARBA" id="ARBA00004141"/>
    </source>
</evidence>
<dbReference type="Proteomes" id="UP000515160">
    <property type="component" value="Chromosome 2L"/>
</dbReference>
<dbReference type="InterPro" id="IPR005828">
    <property type="entry name" value="MFS_sugar_transport-like"/>
</dbReference>
<feature type="domain" description="Major facilitator superfamily (MFS) profile" evidence="6">
    <location>
        <begin position="51"/>
        <end position="546"/>
    </location>
</feature>
<dbReference type="InterPro" id="IPR020846">
    <property type="entry name" value="MFS_dom"/>
</dbReference>
<feature type="transmembrane region" description="Helical" evidence="5">
    <location>
        <begin position="367"/>
        <end position="387"/>
    </location>
</feature>
<evidence type="ECO:0000313" key="7">
    <source>
        <dbReference type="Proteomes" id="UP000515160"/>
    </source>
</evidence>
<protein>
    <submittedName>
        <fullName evidence="8">LOW QUALITY PROTEIN: solute carrier family 2, facilitated glucose transporter member 6-like</fullName>
    </submittedName>
</protein>
<evidence type="ECO:0000256" key="5">
    <source>
        <dbReference type="SAM" id="Phobius"/>
    </source>
</evidence>
<feature type="transmembrane region" description="Helical" evidence="5">
    <location>
        <begin position="208"/>
        <end position="233"/>
    </location>
</feature>
<keyword evidence="3 5" id="KW-1133">Transmembrane helix</keyword>
<sequence>MVKTKQSDKTEDESSNYLPLFMQKDYHNQNSTEQDDEEVSDFRRALPQIIAVNIQNLLQFGYGMTQGFPTIAIPAIQSSLDSSAIKLDKEAISWLSSINLICMPLGCLFSGMFAQYLGKRRAMQLINLPMLAAWLLFHYASCTEHMYVALCFVGIGGGLMEAAVITYVAEITDPKYRGMFSALATTCVSLGVFTEFLLGSLLNWRTVAIVSTVIPLFSMAMLCFVPESPVWLIRERRFFDAVKALQWLRGWVPEQKVEAEFKQLYDELITQKSARKSNDVQESRLMLKKKLHMWRKRSFIMPFLLVLLTFFICHFSGKTPIRSYAVLIFATLKAPIDENNATILLGISELIATILGALFIHSTGKRPLVFISMLGTGVCILGVAIYAHSMNILEMTVIGVKNEAINSSMNVLEKNMSQLLNSSALLEGEVLRAEIATTEINVVSEIALGFSYLEWIPLILVLFAAFFANLGIRMIPWVLIGEVFPADIRSSASGFAGCMGYLFGFMANKLFLVMITAMTLPVTFTFFASVSFIGIIILYFTLPETEGRTLGEIEAHFSKKTDANLFRKRKNENVSQDDSELINIVQIN</sequence>
<reference evidence="8" key="1">
    <citation type="submission" date="2025-08" db="UniProtKB">
        <authorList>
            <consortium name="RefSeq"/>
        </authorList>
    </citation>
    <scope>IDENTIFICATION</scope>
    <source>
        <strain evidence="8">15112-1751.03</strain>
        <tissue evidence="8">Whole Adult</tissue>
    </source>
</reference>
<evidence type="ECO:0000256" key="4">
    <source>
        <dbReference type="ARBA" id="ARBA00023136"/>
    </source>
</evidence>
<evidence type="ECO:0000313" key="8">
    <source>
        <dbReference type="RefSeq" id="XP_034098796.2"/>
    </source>
</evidence>
<keyword evidence="7" id="KW-1185">Reference proteome</keyword>
<evidence type="ECO:0000256" key="3">
    <source>
        <dbReference type="ARBA" id="ARBA00022989"/>
    </source>
</evidence>
<dbReference type="InterPro" id="IPR050549">
    <property type="entry name" value="MFS_Trehalose_Transporter"/>
</dbReference>
<accession>A0A6P8W591</accession>
<dbReference type="AlphaFoldDB" id="A0A6P8W591"/>
<feature type="transmembrane region" description="Helical" evidence="5">
    <location>
        <begin position="492"/>
        <end position="518"/>
    </location>
</feature>
<dbReference type="InterPro" id="IPR005829">
    <property type="entry name" value="Sugar_transporter_CS"/>
</dbReference>
<proteinExistence type="predicted"/>
<dbReference type="SUPFAM" id="SSF103473">
    <property type="entry name" value="MFS general substrate transporter"/>
    <property type="match status" value="1"/>
</dbReference>
<organism evidence="7 8">
    <name type="scientific">Drosophila albomicans</name>
    <name type="common">Fruit fly</name>
    <dbReference type="NCBI Taxonomy" id="7291"/>
    <lineage>
        <taxon>Eukaryota</taxon>
        <taxon>Metazoa</taxon>
        <taxon>Ecdysozoa</taxon>
        <taxon>Arthropoda</taxon>
        <taxon>Hexapoda</taxon>
        <taxon>Insecta</taxon>
        <taxon>Pterygota</taxon>
        <taxon>Neoptera</taxon>
        <taxon>Endopterygota</taxon>
        <taxon>Diptera</taxon>
        <taxon>Brachycera</taxon>
        <taxon>Muscomorpha</taxon>
        <taxon>Ephydroidea</taxon>
        <taxon>Drosophilidae</taxon>
        <taxon>Drosophila</taxon>
    </lineage>
</organism>
<keyword evidence="4 5" id="KW-0472">Membrane</keyword>
<dbReference type="PANTHER" id="PTHR48021">
    <property type="match status" value="1"/>
</dbReference>
<feature type="transmembrane region" description="Helical" evidence="5">
    <location>
        <begin position="524"/>
        <end position="542"/>
    </location>
</feature>
<dbReference type="RefSeq" id="XP_034098796.2">
    <property type="nucleotide sequence ID" value="XM_034242905.2"/>
</dbReference>
<dbReference type="Pfam" id="PF00083">
    <property type="entry name" value="Sugar_tr"/>
    <property type="match status" value="2"/>
</dbReference>
<dbReference type="PROSITE" id="PS00217">
    <property type="entry name" value="SUGAR_TRANSPORT_2"/>
    <property type="match status" value="1"/>
</dbReference>
<dbReference type="PANTHER" id="PTHR48021:SF39">
    <property type="entry name" value="MAJOR FACILITATOR SUPERFAMILY (MFS) PROFILE DOMAIN-CONTAINING PROTEIN"/>
    <property type="match status" value="1"/>
</dbReference>
<dbReference type="GO" id="GO:0022857">
    <property type="term" value="F:transmembrane transporter activity"/>
    <property type="evidence" value="ECO:0007669"/>
    <property type="project" value="InterPro"/>
</dbReference>
<dbReference type="OrthoDB" id="6133115at2759"/>
<feature type="transmembrane region" description="Helical" evidence="5">
    <location>
        <begin position="455"/>
        <end position="480"/>
    </location>
</feature>
<feature type="transmembrane region" description="Helical" evidence="5">
    <location>
        <begin position="180"/>
        <end position="202"/>
    </location>
</feature>
<feature type="transmembrane region" description="Helical" evidence="5">
    <location>
        <begin position="91"/>
        <end position="113"/>
    </location>
</feature>
<evidence type="ECO:0000259" key="6">
    <source>
        <dbReference type="PROSITE" id="PS50850"/>
    </source>
</evidence>
<name>A0A6P8W591_DROAB</name>
<gene>
    <name evidence="8" type="primary">LOC117564217</name>
</gene>
<feature type="transmembrane region" description="Helical" evidence="5">
    <location>
        <begin position="125"/>
        <end position="141"/>
    </location>
</feature>
<keyword evidence="2 5" id="KW-0812">Transmembrane</keyword>
<dbReference type="InterPro" id="IPR036259">
    <property type="entry name" value="MFS_trans_sf"/>
</dbReference>
<feature type="transmembrane region" description="Helical" evidence="5">
    <location>
        <begin position="147"/>
        <end position="168"/>
    </location>
</feature>
<comment type="subcellular location">
    <subcellularLocation>
        <location evidence="1">Membrane</location>
        <topology evidence="1">Multi-pass membrane protein</topology>
    </subcellularLocation>
</comment>
<feature type="transmembrane region" description="Helical" evidence="5">
    <location>
        <begin position="341"/>
        <end position="360"/>
    </location>
</feature>
<feature type="transmembrane region" description="Helical" evidence="5">
    <location>
        <begin position="298"/>
        <end position="317"/>
    </location>
</feature>